<evidence type="ECO:0000313" key="1">
    <source>
        <dbReference type="EMBL" id="KAL0881470.1"/>
    </source>
</evidence>
<dbReference type="Proteomes" id="UP001549920">
    <property type="component" value="Unassembled WGS sequence"/>
</dbReference>
<organism evidence="1 2">
    <name type="scientific">Loxostege sticticalis</name>
    <name type="common">Beet webworm moth</name>
    <dbReference type="NCBI Taxonomy" id="481309"/>
    <lineage>
        <taxon>Eukaryota</taxon>
        <taxon>Metazoa</taxon>
        <taxon>Ecdysozoa</taxon>
        <taxon>Arthropoda</taxon>
        <taxon>Hexapoda</taxon>
        <taxon>Insecta</taxon>
        <taxon>Pterygota</taxon>
        <taxon>Neoptera</taxon>
        <taxon>Endopterygota</taxon>
        <taxon>Lepidoptera</taxon>
        <taxon>Glossata</taxon>
        <taxon>Ditrysia</taxon>
        <taxon>Pyraloidea</taxon>
        <taxon>Crambidae</taxon>
        <taxon>Pyraustinae</taxon>
        <taxon>Loxostege</taxon>
    </lineage>
</organism>
<keyword evidence="2" id="KW-1185">Reference proteome</keyword>
<comment type="caution">
    <text evidence="1">The sequence shown here is derived from an EMBL/GenBank/DDBJ whole genome shotgun (WGS) entry which is preliminary data.</text>
</comment>
<protein>
    <recommendedName>
        <fullName evidence="3">FLYWCH-type domain-containing protein</fullName>
    </recommendedName>
</protein>
<sequence>MLGGYTFARISDTHYYCSKKSVGCKAKLRMGPGEQIVYADNTHNHEPPEYHVSKSGEYVLVRKKIKYRIHNRTEQQRQCQWSRSGLQGLHLRQNGQQEPLVLLQEVQWLQGETPRGRTD</sequence>
<reference evidence="1 2" key="1">
    <citation type="submission" date="2024-06" db="EMBL/GenBank/DDBJ databases">
        <title>A chromosome-level genome assembly of beet webworm, Loxostege sticticalis.</title>
        <authorList>
            <person name="Zhang Y."/>
        </authorList>
    </citation>
    <scope>NUCLEOTIDE SEQUENCE [LARGE SCALE GENOMIC DNA]</scope>
    <source>
        <strain evidence="1">AQ026</strain>
        <tissue evidence="1">Whole body</tissue>
    </source>
</reference>
<name>A0ABR3HY25_LOXSC</name>
<evidence type="ECO:0000313" key="2">
    <source>
        <dbReference type="Proteomes" id="UP001549920"/>
    </source>
</evidence>
<gene>
    <name evidence="1" type="ORF">ABMA27_001333</name>
</gene>
<dbReference type="Gene3D" id="2.20.25.240">
    <property type="match status" value="1"/>
</dbReference>
<evidence type="ECO:0008006" key="3">
    <source>
        <dbReference type="Google" id="ProtNLM"/>
    </source>
</evidence>
<dbReference type="EMBL" id="JBEUOH010000011">
    <property type="protein sequence ID" value="KAL0881470.1"/>
    <property type="molecule type" value="Genomic_DNA"/>
</dbReference>
<accession>A0ABR3HY25</accession>
<proteinExistence type="predicted"/>